<proteinExistence type="predicted"/>
<keyword evidence="2" id="KW-1185">Reference proteome</keyword>
<protein>
    <submittedName>
        <fullName evidence="1">Uncharacterized protein</fullName>
    </submittedName>
</protein>
<reference evidence="2" key="1">
    <citation type="journal article" date="2023" name="G3 (Bethesda)">
        <title>Genome assembly and association tests identify interacting loci associated with vigor, precocity, and sex in interspecific pistachio rootstocks.</title>
        <authorList>
            <person name="Palmer W."/>
            <person name="Jacygrad E."/>
            <person name="Sagayaradj S."/>
            <person name="Cavanaugh K."/>
            <person name="Han R."/>
            <person name="Bertier L."/>
            <person name="Beede B."/>
            <person name="Kafkas S."/>
            <person name="Golino D."/>
            <person name="Preece J."/>
            <person name="Michelmore R."/>
        </authorList>
    </citation>
    <scope>NUCLEOTIDE SEQUENCE [LARGE SCALE GENOMIC DNA]</scope>
</reference>
<evidence type="ECO:0000313" key="2">
    <source>
        <dbReference type="Proteomes" id="UP001163603"/>
    </source>
</evidence>
<gene>
    <name evidence="1" type="ORF">Pint_19533</name>
</gene>
<organism evidence="1 2">
    <name type="scientific">Pistacia integerrima</name>
    <dbReference type="NCBI Taxonomy" id="434235"/>
    <lineage>
        <taxon>Eukaryota</taxon>
        <taxon>Viridiplantae</taxon>
        <taxon>Streptophyta</taxon>
        <taxon>Embryophyta</taxon>
        <taxon>Tracheophyta</taxon>
        <taxon>Spermatophyta</taxon>
        <taxon>Magnoliopsida</taxon>
        <taxon>eudicotyledons</taxon>
        <taxon>Gunneridae</taxon>
        <taxon>Pentapetalae</taxon>
        <taxon>rosids</taxon>
        <taxon>malvids</taxon>
        <taxon>Sapindales</taxon>
        <taxon>Anacardiaceae</taxon>
        <taxon>Pistacia</taxon>
    </lineage>
</organism>
<accession>A0ACC0XAA4</accession>
<comment type="caution">
    <text evidence="1">The sequence shown here is derived from an EMBL/GenBank/DDBJ whole genome shotgun (WGS) entry which is preliminary data.</text>
</comment>
<dbReference type="Proteomes" id="UP001163603">
    <property type="component" value="Chromosome 13"/>
</dbReference>
<name>A0ACC0XAA4_9ROSI</name>
<sequence length="502" mass="58637">MVGNTYILVFWSILLSNTTKPCKFGRLDLNLFFFTYDGSDSAEEEIDNKQGAKFHRGQPNEVGLIDKMKEEIELRKQMNISELNDLDEVTRVEIEGFRTGTYVRLEIHDVPFEMVEYFDPFHPILVGGIGLGEENIGYMQARLKRHRWHRKVLKTRDPIVVSIGWRRFQTIPVYAIEDQNGRHRMLKYTPEHMHCLAMFWGPLAPPHTGVVAVQNLSNNQAAFRITATAVILEFNHEAKIKKKIKLVGYPCKIFKKTALIKDMFTSDLEVAQCEGKEVRTVSGIRGQVKKAAKEEIGNEPKKKGGQTREGIARCTFEDRILMSDIVFMRGWADVEVPQFCNPLTTALQPRDRTWQGMKTVAQLRRENNLSIPVNKDSLYKPIERKQKRFNPLVIPKSLQAALPFESKPKNIPSRKRPLLENRRAVVMEPHERKVHTLVQHLQLIRNEKMKKRKLKVEQKRKELEAEKAKDEQLTKKRQREERRERYREQDKLKKKIRRHSEA</sequence>
<evidence type="ECO:0000313" key="1">
    <source>
        <dbReference type="EMBL" id="KAJ0013541.1"/>
    </source>
</evidence>
<dbReference type="EMBL" id="CM047748">
    <property type="protein sequence ID" value="KAJ0013541.1"/>
    <property type="molecule type" value="Genomic_DNA"/>
</dbReference>